<gene>
    <name evidence="3" type="ORF">DX130_02880</name>
</gene>
<dbReference type="SMART" id="SM00710">
    <property type="entry name" value="PbH1"/>
    <property type="match status" value="8"/>
</dbReference>
<feature type="region of interest" description="Disordered" evidence="1">
    <location>
        <begin position="205"/>
        <end position="227"/>
    </location>
</feature>
<evidence type="ECO:0000259" key="2">
    <source>
        <dbReference type="Pfam" id="PF13229"/>
    </source>
</evidence>
<dbReference type="InterPro" id="IPR012334">
    <property type="entry name" value="Pectin_lyas_fold"/>
</dbReference>
<dbReference type="AlphaFoldDB" id="A0A371PIH5"/>
<proteinExistence type="predicted"/>
<name>A0A371PIH5_9BACL</name>
<dbReference type="SUPFAM" id="SSF51126">
    <property type="entry name" value="Pectin lyase-like"/>
    <property type="match status" value="2"/>
</dbReference>
<dbReference type="Proteomes" id="UP000261905">
    <property type="component" value="Unassembled WGS sequence"/>
</dbReference>
<accession>A0A371PIH5</accession>
<dbReference type="EMBL" id="QUBQ01000001">
    <property type="protein sequence ID" value="REK76026.1"/>
    <property type="molecule type" value="Genomic_DNA"/>
</dbReference>
<dbReference type="Pfam" id="PF13229">
    <property type="entry name" value="Beta_helix"/>
    <property type="match status" value="1"/>
</dbReference>
<feature type="region of interest" description="Disordered" evidence="1">
    <location>
        <begin position="774"/>
        <end position="794"/>
    </location>
</feature>
<sequence length="794" mass="86049">MFFIKNINPAIVKVSGYVYSDNIYRQAGRITMKWFIWSAVVAMHVSLWSQTGAGTQFLRGFTTTIYDIAAAAVTPLSDKSKAGIALAKSELPKGAALADEKLTPHVIDLKKWGILNNGTKPIETTKGINKALQWAKQNKIQSVTLPGGTYLIDKNSYINMVSNMVFDLPKDVIIQKETNAKEFYHTFYIGVGVENVVLRGGSYKGDKETHDYKKKDSPHSAGTHESGYGITIEGANAVTIDGVKATEFTGDGLMIGGHGKLIMDLYAASFVSGEINDKGKAVANKQKIRTKQPISLSHSLLQSQKKFEITNNIKLPGTFDLVFLDKTGKFVELVKDKKVRETIAIPDKAASVHLIFQKADSKDAYIELWSRTVSSDIVVKNSEFAYNRRQGITVGGADRVLIQNNELHHMKGTLPQSGIDVEGGYHYNGHFNSNIYIKDNDFHSNASYDLILYDGAGALVEGNRMRSKGVIGLAISEPFEGAVIQNNHFDGSRIMAYHNATFIGNRVDRALASFIGTNVTIDGMVLTDAVLSLSSKDAFGIKVSNVTITSKDKKLESGLALWGKKLRLDNITITGESALRTVTGGIEPGSIINNLKVRGFNSTYGVSLPPATYNNCEFTGAEGANHGSIGVSLAGKYVFDNCTFNLSKSAWTGISADHAKLDLTVKNSTFNLLGNTQAISVQSAKNVLIENNTITGNALTSDKVELIKLNDYWKRNEKHDILAAAIRGNEIITNIPAIGISTTYAGTGAPSYTVENNKLTNALLALKDNDAVSQNESVSTSTNAANGAEQSEAK</sequence>
<dbReference type="InterPro" id="IPR006626">
    <property type="entry name" value="PbH1"/>
</dbReference>
<evidence type="ECO:0000313" key="4">
    <source>
        <dbReference type="Proteomes" id="UP000261905"/>
    </source>
</evidence>
<protein>
    <submittedName>
        <fullName evidence="3">Right-handed parallel beta-helix repeat-containing protein</fullName>
    </submittedName>
</protein>
<evidence type="ECO:0000256" key="1">
    <source>
        <dbReference type="SAM" id="MobiDB-lite"/>
    </source>
</evidence>
<feature type="domain" description="Right handed beta helix" evidence="2">
    <location>
        <begin position="374"/>
        <end position="507"/>
    </location>
</feature>
<evidence type="ECO:0000313" key="3">
    <source>
        <dbReference type="EMBL" id="REK76026.1"/>
    </source>
</evidence>
<dbReference type="Gene3D" id="2.160.20.10">
    <property type="entry name" value="Single-stranded right-handed beta-helix, Pectin lyase-like"/>
    <property type="match status" value="3"/>
</dbReference>
<comment type="caution">
    <text evidence="3">The sequence shown here is derived from an EMBL/GenBank/DDBJ whole genome shotgun (WGS) entry which is preliminary data.</text>
</comment>
<organism evidence="3 4">
    <name type="scientific">Paenibacillus paeoniae</name>
    <dbReference type="NCBI Taxonomy" id="2292705"/>
    <lineage>
        <taxon>Bacteria</taxon>
        <taxon>Bacillati</taxon>
        <taxon>Bacillota</taxon>
        <taxon>Bacilli</taxon>
        <taxon>Bacillales</taxon>
        <taxon>Paenibacillaceae</taxon>
        <taxon>Paenibacillus</taxon>
    </lineage>
</organism>
<keyword evidence="4" id="KW-1185">Reference proteome</keyword>
<dbReference type="OrthoDB" id="2488735at2"/>
<dbReference type="InterPro" id="IPR039448">
    <property type="entry name" value="Beta_helix"/>
</dbReference>
<feature type="compositionally biased region" description="Basic and acidic residues" evidence="1">
    <location>
        <begin position="205"/>
        <end position="218"/>
    </location>
</feature>
<dbReference type="InterPro" id="IPR011050">
    <property type="entry name" value="Pectin_lyase_fold/virulence"/>
</dbReference>
<reference evidence="3 4" key="1">
    <citation type="submission" date="2018-08" db="EMBL/GenBank/DDBJ databases">
        <title>Paenibacillus sp. M4BSY-1, whole genome shotgun sequence.</title>
        <authorList>
            <person name="Tuo L."/>
        </authorList>
    </citation>
    <scope>NUCLEOTIDE SEQUENCE [LARGE SCALE GENOMIC DNA]</scope>
    <source>
        <strain evidence="3 4">M4BSY-1</strain>
    </source>
</reference>